<dbReference type="AlphaFoldDB" id="R7YJE1"/>
<keyword evidence="4" id="KW-1185">Reference proteome</keyword>
<feature type="compositionally biased region" description="Polar residues" evidence="2">
    <location>
        <begin position="111"/>
        <end position="122"/>
    </location>
</feature>
<accession>R7YJE1</accession>
<evidence type="ECO:0000256" key="1">
    <source>
        <dbReference type="SAM" id="Coils"/>
    </source>
</evidence>
<feature type="compositionally biased region" description="Low complexity" evidence="2">
    <location>
        <begin position="50"/>
        <end position="61"/>
    </location>
</feature>
<reference evidence="4" key="1">
    <citation type="submission" date="2012-06" db="EMBL/GenBank/DDBJ databases">
        <title>The genome sequence of Coniosporium apollinis CBS 100218.</title>
        <authorList>
            <consortium name="The Broad Institute Genome Sequencing Platform"/>
            <person name="Cuomo C."/>
            <person name="Gorbushina A."/>
            <person name="Noack S."/>
            <person name="Walker B."/>
            <person name="Young S.K."/>
            <person name="Zeng Q."/>
            <person name="Gargeya S."/>
            <person name="Fitzgerald M."/>
            <person name="Haas B."/>
            <person name="Abouelleil A."/>
            <person name="Alvarado L."/>
            <person name="Arachchi H.M."/>
            <person name="Berlin A.M."/>
            <person name="Chapman S.B."/>
            <person name="Goldberg J."/>
            <person name="Griggs A."/>
            <person name="Gujja S."/>
            <person name="Hansen M."/>
            <person name="Howarth C."/>
            <person name="Imamovic A."/>
            <person name="Larimer J."/>
            <person name="McCowan C."/>
            <person name="Montmayeur A."/>
            <person name="Murphy C."/>
            <person name="Neiman D."/>
            <person name="Pearson M."/>
            <person name="Priest M."/>
            <person name="Roberts A."/>
            <person name="Saif S."/>
            <person name="Shea T."/>
            <person name="Sisk P."/>
            <person name="Sykes S."/>
            <person name="Wortman J."/>
            <person name="Nusbaum C."/>
            <person name="Birren B."/>
        </authorList>
    </citation>
    <scope>NUCLEOTIDE SEQUENCE [LARGE SCALE GENOMIC DNA]</scope>
    <source>
        <strain evidence="4">CBS 100218</strain>
    </source>
</reference>
<dbReference type="GeneID" id="19898545"/>
<keyword evidence="1" id="KW-0175">Coiled coil</keyword>
<gene>
    <name evidence="3" type="ORF">W97_01234</name>
</gene>
<sequence length="1232" mass="134779">MPARKKDSRAARRPAKQAESTPPRSPSPPASRSASPSMLPALPPSPAVSPSPSIASLRSSTPAPPTVSTLTKNASGIVEERKEDIKGREDEAASPENTPLKDIEVLKGAESSASDSFQTSLEFSEAEEPTAGAASSTTCEGPAAVPGPDAADSGEIHLGAEGAEIEEKDLASVVDPSTDAPSAEVIVEHGLEEPAEGIAASGSESPDQPEYPVPDAPPSEVAANKPEANTERATTRGNDSEKQTPPIPAPQIANLPQTPLTSMSAPRSQSPDQHPHSAPVQPFAPLPNSSYLPQHFYQPSPTPLPHATVLSNGFPYGTTNGMSSGPAYSLQPQYAPPSHSAPYRSFSSPFSLYGSTPPMQPHVSIDVRAVSPGEFSISQRTNGNSTAFPGDAGDLLSRISSTIPDLHLLLSCYNEAQAQLGVREELLRKALAQHADLMKRKEDYIDTLTRQLDHAMKQHESTTKAHEAESNRLRLQLDRSEEKTKEFEDRVNEAETSRKGLQEDICALESQRVSLEGEKADAEAAFVEERKRMLEDFEDWKTRAKEDFDMEKLNLTAGLEKKQKEQEDTFEIRLLQANDAHTKEKDALDEGFAKQRNDLEAEFNRKIDTMRIDTDRQKEEFEAKLDTMQHELEAAAKREQDSREAWITEKDDLTRAWDEERTRASRDMEEQRQCLTAEKEQEKSGVQRFWLELQADLTNKWEAEKEGLRNEIATLKKGWDEDRETFDRAVGELRSVTENLGVEKGRLQKIVDSFGEVMDVKSKGDAYYIDAFTQLSTLILDLSATHFQHLPTSPPAENVACVPPNLPPFLDNTPRSRHLRLAYVAHVVSSLLTSRVFTPFLFSLGERYDNADGLFSAMSNQLRGKSTRKEATWRQHTLVAAFTTTDAKERINAAAGAVVEEIVGELRHWADPGEEEAIRVAVRRIVKLAAETWRLARLEREMITARMPATDEKAKEDTVDGLWPAQVFDTSTPEATLQAPTDGESHTRPKLLLRLIPVIHREAIHPDFQLTEQDKEDKGCVYCPGLALYDDAVPFHAYEEHLGLPDSAAPVEPLNPAPVSEETTPAVASPPPSLPPPPVSAPADPPPLNSAPKPDEPTTPSLPSSPRPASPLYPITDEIDAQANRSIRGPPLSRRSTFTASITSETRSSSNSNRTLDRRASGGTGIPRSAAIKGLYRRPGAWGAEGLAIQRRASGLGEGGSRKGTETGGSVRSKESWESWGSSAKTAEEGRD</sequence>
<feature type="coiled-coil region" evidence="1">
    <location>
        <begin position="438"/>
        <end position="504"/>
    </location>
</feature>
<feature type="compositionally biased region" description="Polar residues" evidence="2">
    <location>
        <begin position="254"/>
        <end position="272"/>
    </location>
</feature>
<feature type="compositionally biased region" description="Basic and acidic residues" evidence="2">
    <location>
        <begin position="228"/>
        <end position="242"/>
    </location>
</feature>
<dbReference type="RefSeq" id="XP_007777332.1">
    <property type="nucleotide sequence ID" value="XM_007779142.1"/>
</dbReference>
<feature type="compositionally biased region" description="Low complexity" evidence="2">
    <location>
        <begin position="141"/>
        <end position="151"/>
    </location>
</feature>
<feature type="compositionally biased region" description="Low complexity" evidence="2">
    <location>
        <begin position="30"/>
        <end position="40"/>
    </location>
</feature>
<feature type="compositionally biased region" description="Pro residues" evidence="2">
    <location>
        <begin position="1068"/>
        <end position="1089"/>
    </location>
</feature>
<feature type="region of interest" description="Disordered" evidence="2">
    <location>
        <begin position="1048"/>
        <end position="1232"/>
    </location>
</feature>
<protein>
    <submittedName>
        <fullName evidence="3">Uncharacterized protein</fullName>
    </submittedName>
</protein>
<dbReference type="CDD" id="cd22541">
    <property type="entry name" value="SP5_N"/>
    <property type="match status" value="1"/>
</dbReference>
<dbReference type="OMA" id="QNQMRKA"/>
<dbReference type="STRING" id="1168221.R7YJE1"/>
<evidence type="ECO:0000313" key="3">
    <source>
        <dbReference type="EMBL" id="EON62015.1"/>
    </source>
</evidence>
<feature type="region of interest" description="Disordered" evidence="2">
    <location>
        <begin position="1"/>
        <end position="292"/>
    </location>
</feature>
<organism evidence="3 4">
    <name type="scientific">Coniosporium apollinis (strain CBS 100218)</name>
    <name type="common">Rock-inhabiting black yeast</name>
    <dbReference type="NCBI Taxonomy" id="1168221"/>
    <lineage>
        <taxon>Eukaryota</taxon>
        <taxon>Fungi</taxon>
        <taxon>Dikarya</taxon>
        <taxon>Ascomycota</taxon>
        <taxon>Pezizomycotina</taxon>
        <taxon>Dothideomycetes</taxon>
        <taxon>Dothideomycetes incertae sedis</taxon>
        <taxon>Coniosporium</taxon>
    </lineage>
</organism>
<feature type="compositionally biased region" description="Low complexity" evidence="2">
    <location>
        <begin position="1139"/>
        <end position="1154"/>
    </location>
</feature>
<evidence type="ECO:0000256" key="2">
    <source>
        <dbReference type="SAM" id="MobiDB-lite"/>
    </source>
</evidence>
<dbReference type="HOGENOM" id="CLU_267547_0_0_1"/>
<feature type="coiled-coil region" evidence="1">
    <location>
        <begin position="611"/>
        <end position="638"/>
    </location>
</feature>
<proteinExistence type="predicted"/>
<dbReference type="EMBL" id="JH767557">
    <property type="protein sequence ID" value="EON62015.1"/>
    <property type="molecule type" value="Genomic_DNA"/>
</dbReference>
<evidence type="ECO:0000313" key="4">
    <source>
        <dbReference type="Proteomes" id="UP000016924"/>
    </source>
</evidence>
<dbReference type="Proteomes" id="UP000016924">
    <property type="component" value="Unassembled WGS sequence"/>
</dbReference>
<name>R7YJE1_CONA1</name>
<dbReference type="OrthoDB" id="6365728at2759"/>
<feature type="compositionally biased region" description="Basic and acidic residues" evidence="2">
    <location>
        <begin position="1"/>
        <end position="10"/>
    </location>
</feature>
<dbReference type="eggNOG" id="ENOG502S3YY">
    <property type="taxonomic scope" value="Eukaryota"/>
</dbReference>
<feature type="compositionally biased region" description="Basic and acidic residues" evidence="2">
    <location>
        <begin position="78"/>
        <end position="91"/>
    </location>
</feature>